<reference evidence="4" key="1">
    <citation type="journal article" date="2019" name="Int. J. Syst. Evol. Microbiol.">
        <title>The Global Catalogue of Microorganisms (GCM) 10K type strain sequencing project: providing services to taxonomists for standard genome sequencing and annotation.</title>
        <authorList>
            <consortium name="The Broad Institute Genomics Platform"/>
            <consortium name="The Broad Institute Genome Sequencing Center for Infectious Disease"/>
            <person name="Wu L."/>
            <person name="Ma J."/>
        </authorList>
    </citation>
    <scope>NUCLEOTIDE SEQUENCE [LARGE SCALE GENOMIC DNA]</scope>
    <source>
        <strain evidence="4">KCTC 23984</strain>
    </source>
</reference>
<dbReference type="InterPro" id="IPR019861">
    <property type="entry name" value="PorP/SprF_Bacteroidetes"/>
</dbReference>
<feature type="signal peptide" evidence="2">
    <location>
        <begin position="1"/>
        <end position="19"/>
    </location>
</feature>
<name>A0ABW6BZC0_9BACT</name>
<sequence>MRVLFCIVCCFCWCTAVFAQQRPQHTQYFQNNFLLNPAVAGIENYTDVRSGFRSQWVGMEGAPTTFYTSVHTALNKNDRNSPRFGTGRPSSSTSSANKNNRFYVRPHHGIGAVAQMDNSGLLSTFSFNLNYAYHIPLTKSLNLSGGVAAGILKQWISRKNVDVLIQDDPFLTVERGNRNKLDLGLGIWLYSRDFYVGVSGMQLVKSLGDVGSDGKPLAELQPHYYATAGLRLRVGEQVTFTPSVMAKLAAGGLPAVDINAKATYNERFWAGASYRHNDAVAAMLGIYVNHFIDVSYSHDFTTSDLNRVSANSHEVVVGIKLNNPQKIICPSWVW</sequence>
<accession>A0ABW6BZC0</accession>
<feature type="region of interest" description="Disordered" evidence="1">
    <location>
        <begin position="77"/>
        <end position="98"/>
    </location>
</feature>
<evidence type="ECO:0000256" key="2">
    <source>
        <dbReference type="SAM" id="SignalP"/>
    </source>
</evidence>
<keyword evidence="2" id="KW-0732">Signal</keyword>
<dbReference type="Pfam" id="PF11751">
    <property type="entry name" value="PorP_SprF"/>
    <property type="match status" value="1"/>
</dbReference>
<organism evidence="3 4">
    <name type="scientific">Pontibacter toksunensis</name>
    <dbReference type="NCBI Taxonomy" id="1332631"/>
    <lineage>
        <taxon>Bacteria</taxon>
        <taxon>Pseudomonadati</taxon>
        <taxon>Bacteroidota</taxon>
        <taxon>Cytophagia</taxon>
        <taxon>Cytophagales</taxon>
        <taxon>Hymenobacteraceae</taxon>
        <taxon>Pontibacter</taxon>
    </lineage>
</organism>
<proteinExistence type="predicted"/>
<comment type="caution">
    <text evidence="3">The sequence shown here is derived from an EMBL/GenBank/DDBJ whole genome shotgun (WGS) entry which is preliminary data.</text>
</comment>
<dbReference type="RefSeq" id="WP_377487642.1">
    <property type="nucleotide sequence ID" value="NZ_JBHUOX010000015.1"/>
</dbReference>
<dbReference type="EMBL" id="JBHUOX010000015">
    <property type="protein sequence ID" value="MFD3002321.1"/>
    <property type="molecule type" value="Genomic_DNA"/>
</dbReference>
<dbReference type="NCBIfam" id="TIGR03519">
    <property type="entry name" value="T9SS_PorP_fam"/>
    <property type="match status" value="1"/>
</dbReference>
<evidence type="ECO:0000313" key="3">
    <source>
        <dbReference type="EMBL" id="MFD3002321.1"/>
    </source>
</evidence>
<feature type="compositionally biased region" description="Polar residues" evidence="1">
    <location>
        <begin position="88"/>
        <end position="98"/>
    </location>
</feature>
<protein>
    <submittedName>
        <fullName evidence="3">Type IX secretion system membrane protein PorP/SprF</fullName>
    </submittedName>
</protein>
<feature type="chain" id="PRO_5046834188" evidence="2">
    <location>
        <begin position="20"/>
        <end position="334"/>
    </location>
</feature>
<keyword evidence="4" id="KW-1185">Reference proteome</keyword>
<evidence type="ECO:0000313" key="4">
    <source>
        <dbReference type="Proteomes" id="UP001597641"/>
    </source>
</evidence>
<gene>
    <name evidence="3" type="ORF">ACFS7Z_18260</name>
</gene>
<dbReference type="Proteomes" id="UP001597641">
    <property type="component" value="Unassembled WGS sequence"/>
</dbReference>
<evidence type="ECO:0000256" key="1">
    <source>
        <dbReference type="SAM" id="MobiDB-lite"/>
    </source>
</evidence>